<protein>
    <submittedName>
        <fullName evidence="1">Uncharacterized protein</fullName>
    </submittedName>
</protein>
<dbReference type="AlphaFoldDB" id="A0AAJ0U3G4"/>
<proteinExistence type="predicted"/>
<dbReference type="Proteomes" id="UP001296776">
    <property type="component" value="Unassembled WGS sequence"/>
</dbReference>
<comment type="caution">
    <text evidence="1">The sequence shown here is derived from an EMBL/GenBank/DDBJ whole genome shotgun (WGS) entry which is preliminary data.</text>
</comment>
<organism evidence="1 2">
    <name type="scientific">Halochromatium glycolicum</name>
    <dbReference type="NCBI Taxonomy" id="85075"/>
    <lineage>
        <taxon>Bacteria</taxon>
        <taxon>Pseudomonadati</taxon>
        <taxon>Pseudomonadota</taxon>
        <taxon>Gammaproteobacteria</taxon>
        <taxon>Chromatiales</taxon>
        <taxon>Chromatiaceae</taxon>
        <taxon>Halochromatium</taxon>
    </lineage>
</organism>
<reference evidence="1" key="1">
    <citation type="submission" date="2017-08" db="EMBL/GenBank/DDBJ databases">
        <authorList>
            <person name="Imhoff J.F."/>
            <person name="Rahn T."/>
            <person name="Kuenzel S."/>
            <person name="Neulinger S.C."/>
        </authorList>
    </citation>
    <scope>NUCLEOTIDE SEQUENCE</scope>
    <source>
        <strain evidence="1">DSM 11080</strain>
    </source>
</reference>
<name>A0AAJ0U3G4_9GAMM</name>
<dbReference type="EMBL" id="NRSJ01000007">
    <property type="protein sequence ID" value="MBK1704112.1"/>
    <property type="molecule type" value="Genomic_DNA"/>
</dbReference>
<sequence>MNTKDESHHIQNYATKASYPQVKLDLDGRMTPLLLRPRFTLMIAARFYQSWEARNQAKVRQPSRSNTLGEE</sequence>
<keyword evidence="2" id="KW-1185">Reference proteome</keyword>
<reference evidence="1" key="2">
    <citation type="journal article" date="2020" name="Microorganisms">
        <title>Osmotic Adaptation and Compatible Solute Biosynthesis of Phototrophic Bacteria as Revealed from Genome Analyses.</title>
        <authorList>
            <person name="Imhoff J.F."/>
            <person name="Rahn T."/>
            <person name="Kunzel S."/>
            <person name="Keller A."/>
            <person name="Neulinger S.C."/>
        </authorList>
    </citation>
    <scope>NUCLEOTIDE SEQUENCE</scope>
    <source>
        <strain evidence="1">DSM 11080</strain>
    </source>
</reference>
<evidence type="ECO:0000313" key="1">
    <source>
        <dbReference type="EMBL" id="MBK1704112.1"/>
    </source>
</evidence>
<evidence type="ECO:0000313" key="2">
    <source>
        <dbReference type="Proteomes" id="UP001296776"/>
    </source>
</evidence>
<accession>A0AAJ0U3G4</accession>
<gene>
    <name evidence="1" type="ORF">CKO40_06005</name>
</gene>